<dbReference type="Proteomes" id="UP000694546">
    <property type="component" value="Chromosome 6"/>
</dbReference>
<organism evidence="2 3">
    <name type="scientific">Gadus morhua</name>
    <name type="common">Atlantic cod</name>
    <dbReference type="NCBI Taxonomy" id="8049"/>
    <lineage>
        <taxon>Eukaryota</taxon>
        <taxon>Metazoa</taxon>
        <taxon>Chordata</taxon>
        <taxon>Craniata</taxon>
        <taxon>Vertebrata</taxon>
        <taxon>Euteleostomi</taxon>
        <taxon>Actinopterygii</taxon>
        <taxon>Neopterygii</taxon>
        <taxon>Teleostei</taxon>
        <taxon>Neoteleostei</taxon>
        <taxon>Acanthomorphata</taxon>
        <taxon>Zeiogadaria</taxon>
        <taxon>Gadariae</taxon>
        <taxon>Gadiformes</taxon>
        <taxon>Gadoidei</taxon>
        <taxon>Gadidae</taxon>
        <taxon>Gadus</taxon>
    </lineage>
</organism>
<sequence length="85" mass="9620">THLVPERGCSTPIGGLNLTEVLDRTGLSWIQPLFISLYLLSSLCRLVLVFVIELSMCCISSWLPVDYITREIMIKAIIDDDIIPW</sequence>
<evidence type="ECO:0000313" key="3">
    <source>
        <dbReference type="Proteomes" id="UP000694546"/>
    </source>
</evidence>
<keyword evidence="1" id="KW-1133">Transmembrane helix</keyword>
<keyword evidence="1" id="KW-0812">Transmembrane</keyword>
<reference evidence="2" key="2">
    <citation type="submission" date="2025-09" db="UniProtKB">
        <authorList>
            <consortium name="Ensembl"/>
        </authorList>
    </citation>
    <scope>IDENTIFICATION</scope>
</reference>
<name>A0A8C5FRW8_GADMO</name>
<accession>A0A8C5FRW8</accession>
<reference evidence="2" key="1">
    <citation type="submission" date="2025-08" db="UniProtKB">
        <authorList>
            <consortium name="Ensembl"/>
        </authorList>
    </citation>
    <scope>IDENTIFICATION</scope>
</reference>
<evidence type="ECO:0000313" key="2">
    <source>
        <dbReference type="Ensembl" id="ENSGMOP00000056720.1"/>
    </source>
</evidence>
<keyword evidence="1" id="KW-0472">Membrane</keyword>
<protein>
    <submittedName>
        <fullName evidence="2">Uncharacterized protein</fullName>
    </submittedName>
</protein>
<dbReference type="AlphaFoldDB" id="A0A8C5FRW8"/>
<evidence type="ECO:0000256" key="1">
    <source>
        <dbReference type="SAM" id="Phobius"/>
    </source>
</evidence>
<dbReference type="Ensembl" id="ENSGMOT00000045297.1">
    <property type="protein sequence ID" value="ENSGMOP00000056720.1"/>
    <property type="gene ID" value="ENSGMOG00000023079.1"/>
</dbReference>
<proteinExistence type="predicted"/>
<feature type="transmembrane region" description="Helical" evidence="1">
    <location>
        <begin position="29"/>
        <end position="52"/>
    </location>
</feature>
<keyword evidence="3" id="KW-1185">Reference proteome</keyword>